<name>A0A8J4M326_9BACL</name>
<evidence type="ECO:0000313" key="3">
    <source>
        <dbReference type="EMBL" id="GIQ69665.1"/>
    </source>
</evidence>
<keyword evidence="1" id="KW-0732">Signal</keyword>
<dbReference type="GO" id="GO:0016787">
    <property type="term" value="F:hydrolase activity"/>
    <property type="evidence" value="ECO:0007669"/>
    <property type="project" value="InterPro"/>
</dbReference>
<dbReference type="EMBL" id="BOVK01000031">
    <property type="protein sequence ID" value="GIQ69665.1"/>
    <property type="molecule type" value="Genomic_DNA"/>
</dbReference>
<evidence type="ECO:0000259" key="2">
    <source>
        <dbReference type="Pfam" id="PF01738"/>
    </source>
</evidence>
<dbReference type="SUPFAM" id="SSF53474">
    <property type="entry name" value="alpha/beta-Hydrolases"/>
    <property type="match status" value="1"/>
</dbReference>
<evidence type="ECO:0000256" key="1">
    <source>
        <dbReference type="ARBA" id="ARBA00022729"/>
    </source>
</evidence>
<sequence>MLDDYGLIRVAEREAAYRYAVVAPQCPADLMWPDIRQSTLSILDAVIKKHAIDKGRVFLTGFSMGGNGVWDLAAKTNGIFAAAAPIAGWYNKDEAVHLTSIPIWAFHCEEDDVVPITETESMVQALTDHKGSPRFTRYQGFGHQHSVMYETYSNPALYTWFERNRIDS</sequence>
<keyword evidence="4" id="KW-1185">Reference proteome</keyword>
<gene>
    <name evidence="3" type="ORF">XYCOK13_24890</name>
</gene>
<dbReference type="Proteomes" id="UP000677918">
    <property type="component" value="Unassembled WGS sequence"/>
</dbReference>
<evidence type="ECO:0000313" key="4">
    <source>
        <dbReference type="Proteomes" id="UP000677918"/>
    </source>
</evidence>
<dbReference type="Pfam" id="PF01738">
    <property type="entry name" value="DLH"/>
    <property type="match status" value="1"/>
</dbReference>
<dbReference type="InterPro" id="IPR029058">
    <property type="entry name" value="AB_hydrolase_fold"/>
</dbReference>
<proteinExistence type="predicted"/>
<accession>A0A8J4M326</accession>
<dbReference type="Gene3D" id="3.40.50.1820">
    <property type="entry name" value="alpha/beta hydrolase"/>
    <property type="match status" value="1"/>
</dbReference>
<dbReference type="InterPro" id="IPR002925">
    <property type="entry name" value="Dienelactn_hydro"/>
</dbReference>
<dbReference type="AlphaFoldDB" id="A0A8J4M326"/>
<protein>
    <recommendedName>
        <fullName evidence="2">Dienelactone hydrolase domain-containing protein</fullName>
    </recommendedName>
</protein>
<feature type="domain" description="Dienelactone hydrolase" evidence="2">
    <location>
        <begin position="32"/>
        <end position="145"/>
    </location>
</feature>
<reference evidence="3" key="1">
    <citation type="submission" date="2021-04" db="EMBL/GenBank/DDBJ databases">
        <title>Draft genome sequence of Xylanibacillus composti strain K13.</title>
        <authorList>
            <person name="Uke A."/>
            <person name="Chhe C."/>
            <person name="Baramee S."/>
            <person name="Kosugi A."/>
        </authorList>
    </citation>
    <scope>NUCLEOTIDE SEQUENCE</scope>
    <source>
        <strain evidence="3">K13</strain>
    </source>
</reference>
<dbReference type="PANTHER" id="PTHR43037">
    <property type="entry name" value="UNNAMED PRODUCT-RELATED"/>
    <property type="match status" value="1"/>
</dbReference>
<dbReference type="PANTHER" id="PTHR43037:SF1">
    <property type="entry name" value="BLL1128 PROTEIN"/>
    <property type="match status" value="1"/>
</dbReference>
<dbReference type="InterPro" id="IPR050955">
    <property type="entry name" value="Plant_Biomass_Hydrol_Est"/>
</dbReference>
<comment type="caution">
    <text evidence="3">The sequence shown here is derived from an EMBL/GenBank/DDBJ whole genome shotgun (WGS) entry which is preliminary data.</text>
</comment>
<organism evidence="3 4">
    <name type="scientific">Xylanibacillus composti</name>
    <dbReference type="NCBI Taxonomy" id="1572762"/>
    <lineage>
        <taxon>Bacteria</taxon>
        <taxon>Bacillati</taxon>
        <taxon>Bacillota</taxon>
        <taxon>Bacilli</taxon>
        <taxon>Bacillales</taxon>
        <taxon>Paenibacillaceae</taxon>
        <taxon>Xylanibacillus</taxon>
    </lineage>
</organism>